<proteinExistence type="predicted"/>
<feature type="compositionally biased region" description="Low complexity" evidence="2">
    <location>
        <begin position="46"/>
        <end position="58"/>
    </location>
</feature>
<evidence type="ECO:0000256" key="1">
    <source>
        <dbReference type="ARBA" id="ARBA00022729"/>
    </source>
</evidence>
<dbReference type="OrthoDB" id="417618at2"/>
<dbReference type="EMBL" id="PGEM01000143">
    <property type="protein sequence ID" value="PPJ62075.1"/>
    <property type="molecule type" value="Genomic_DNA"/>
</dbReference>
<dbReference type="Gene3D" id="3.40.190.10">
    <property type="entry name" value="Periplasmic binding protein-like II"/>
    <property type="match status" value="2"/>
</dbReference>
<evidence type="ECO:0000313" key="5">
    <source>
        <dbReference type="EMBL" id="PPJ62075.1"/>
    </source>
</evidence>
<feature type="region of interest" description="Disordered" evidence="2">
    <location>
        <begin position="38"/>
        <end position="63"/>
    </location>
</feature>
<evidence type="ECO:0000256" key="3">
    <source>
        <dbReference type="SAM" id="Phobius"/>
    </source>
</evidence>
<dbReference type="SUPFAM" id="SSF53850">
    <property type="entry name" value="Periplasmic binding protein-like II"/>
    <property type="match status" value="1"/>
</dbReference>
<feature type="region of interest" description="Disordered" evidence="2">
    <location>
        <begin position="333"/>
        <end position="363"/>
    </location>
</feature>
<comment type="caution">
    <text evidence="5">The sequence shown here is derived from an EMBL/GenBank/DDBJ whole genome shotgun (WGS) entry which is preliminary data.</text>
</comment>
<keyword evidence="6" id="KW-1185">Reference proteome</keyword>
<dbReference type="InterPro" id="IPR024370">
    <property type="entry name" value="PBP_domain"/>
</dbReference>
<dbReference type="Proteomes" id="UP000239589">
    <property type="component" value="Unassembled WGS sequence"/>
</dbReference>
<keyword evidence="3" id="KW-0812">Transmembrane</keyword>
<dbReference type="InterPro" id="IPR032585">
    <property type="entry name" value="DUF4912"/>
</dbReference>
<dbReference type="PANTHER" id="PTHR30570:SF1">
    <property type="entry name" value="PHOSPHATE-BINDING PROTEIN PSTS"/>
    <property type="match status" value="1"/>
</dbReference>
<keyword evidence="1" id="KW-0732">Signal</keyword>
<accession>A0A2S6CQM9</accession>
<protein>
    <recommendedName>
        <fullName evidence="4">PBP domain-containing protein</fullName>
    </recommendedName>
</protein>
<evidence type="ECO:0000313" key="6">
    <source>
        <dbReference type="Proteomes" id="UP000239589"/>
    </source>
</evidence>
<dbReference type="Pfam" id="PF12849">
    <property type="entry name" value="PBP_like_2"/>
    <property type="match status" value="1"/>
</dbReference>
<dbReference type="RefSeq" id="WP_104389036.1">
    <property type="nucleotide sequence ID" value="NZ_PGEM01000143.1"/>
</dbReference>
<gene>
    <name evidence="5" type="ORF">CUN59_17425</name>
</gene>
<feature type="transmembrane region" description="Helical" evidence="3">
    <location>
        <begin position="397"/>
        <end position="417"/>
    </location>
</feature>
<dbReference type="Pfam" id="PF16258">
    <property type="entry name" value="DUF4912"/>
    <property type="match status" value="1"/>
</dbReference>
<keyword evidence="3" id="KW-1133">Transmembrane helix</keyword>
<organism evidence="5 6">
    <name type="scientific">Cuspidothrix issatschenkoi CHARLIE-1</name>
    <dbReference type="NCBI Taxonomy" id="2052836"/>
    <lineage>
        <taxon>Bacteria</taxon>
        <taxon>Bacillati</taxon>
        <taxon>Cyanobacteriota</taxon>
        <taxon>Cyanophyceae</taxon>
        <taxon>Nostocales</taxon>
        <taxon>Aphanizomenonaceae</taxon>
        <taxon>Cuspidothrix</taxon>
    </lineage>
</organism>
<keyword evidence="3" id="KW-0472">Membrane</keyword>
<evidence type="ECO:0000259" key="4">
    <source>
        <dbReference type="Pfam" id="PF12849"/>
    </source>
</evidence>
<dbReference type="PANTHER" id="PTHR30570">
    <property type="entry name" value="PERIPLASMIC PHOSPHATE BINDING COMPONENT OF PHOSPHATE ABC TRANSPORTER"/>
    <property type="match status" value="1"/>
</dbReference>
<sequence>MWQQQKKDSLIINFSLLMAVATTPLVANLLVSLPVDAQEEKSQNNSPDSTASPTSSPSPAFPLPTKVENGAVVKIDGSINSIIVNQSLKENFEKKFSGTQVEIYINGNEDAIKSVLNGKVDVAALGRKLTPEEKAQGLEQILVRREKIAIVVSTNNTFYDSLSSEKFAKIFRGEITDWSELGGNQGKIRFIDRPTISDTRSSFKEYAVFQSGSFMTGGNAVQMVEDNTPNILKELGSDGISYVLANQISKLEDVRALRVQDYFPSNSKYPFSQSFVYVYKKDPSQKVKDFLGFLLSESGKDSVKAAREAEALAIAASRLQTISIPTVTPNINLTTASIPPTPTPTETSTDTPTASPTPSSEYTPEIIITPEPVETGGEVLLVNPFSNPSMINKNLRFFLLLPLLLMGGLSTFIPLWLRRRKPLANEENEPITAAAASPTLLDAKTVIAVTNNHQNGNGLNRANYYNYKQENSQEVTAIGNVALLETPVTIPTINQTNRVSDLDFDSNLDLDLDSHLDLEYTEGFWDIEAPVIVVNNHYPQILNIGQKLIQHNTTKKELNSQVLETPQAPPQPKITSLSELLGISATSTSTKQDITLSKLPDITPTPVNQPSQDQDLSYLPLELGQALNAISNPITLQPTPDLEEVISRTPLPSKASNDDIAMDLDAEIEAWTNINQINGDGNTRIIFTPRTPKWAYVSWSIAPNHQQTLENQGFRFTTLAVRLYDVTNLDLSYQRPQFIQQYECEAATYSCYVPIPRGERDYMTEIGYMNHSNQWLCLARSGVVRIFSRPSANFWFAVDTELILYGVTEEGATVTFDGEKVKLNPDGTFKLTLPFVDDFADYQLIATSTNKEDTKIIHKKFSQG</sequence>
<feature type="domain" description="PBP" evidence="4">
    <location>
        <begin position="68"/>
        <end position="297"/>
    </location>
</feature>
<feature type="transmembrane region" description="Helical" evidence="3">
    <location>
        <begin position="12"/>
        <end position="35"/>
    </location>
</feature>
<feature type="compositionally biased region" description="Low complexity" evidence="2">
    <location>
        <begin position="334"/>
        <end position="363"/>
    </location>
</feature>
<dbReference type="InterPro" id="IPR050811">
    <property type="entry name" value="Phosphate_ABC_transporter"/>
</dbReference>
<name>A0A2S6CQM9_9CYAN</name>
<evidence type="ECO:0000256" key="2">
    <source>
        <dbReference type="SAM" id="MobiDB-lite"/>
    </source>
</evidence>
<dbReference type="AlphaFoldDB" id="A0A2S6CQM9"/>
<reference evidence="5 6" key="1">
    <citation type="submission" date="2018-02" db="EMBL/GenBank/DDBJ databases">
        <title>Discovery of a pederin family compound in a non-symbiotic bloom-forming cyanobacterium.</title>
        <authorList>
            <person name="Kust A."/>
            <person name="Mares J."/>
            <person name="Jokela J."/>
            <person name="Urajova P."/>
            <person name="Hajek J."/>
            <person name="Saurav K."/>
            <person name="Voracova K."/>
            <person name="Fewer D.P."/>
            <person name="Haapaniemi E."/>
            <person name="Permi P."/>
            <person name="Rehakova K."/>
            <person name="Sivonen K."/>
            <person name="Hrouzek P."/>
        </authorList>
    </citation>
    <scope>NUCLEOTIDE SEQUENCE [LARGE SCALE GENOMIC DNA]</scope>
    <source>
        <strain evidence="5 6">CHARLIE-1</strain>
    </source>
</reference>